<evidence type="ECO:0000256" key="1">
    <source>
        <dbReference type="SAM" id="Phobius"/>
    </source>
</evidence>
<dbReference type="Proteomes" id="UP000199437">
    <property type="component" value="Unassembled WGS sequence"/>
</dbReference>
<accession>A0A1I0MWP7</accession>
<keyword evidence="1" id="KW-0812">Transmembrane</keyword>
<dbReference type="EMBL" id="FOIR01000001">
    <property type="protein sequence ID" value="SEV93217.1"/>
    <property type="molecule type" value="Genomic_DNA"/>
</dbReference>
<keyword evidence="3" id="KW-1185">Reference proteome</keyword>
<feature type="transmembrane region" description="Helical" evidence="1">
    <location>
        <begin position="199"/>
        <end position="223"/>
    </location>
</feature>
<dbReference type="STRING" id="1267423.SAMN05216290_0764"/>
<dbReference type="OrthoDB" id="665023at2"/>
<feature type="transmembrane region" description="Helical" evidence="1">
    <location>
        <begin position="268"/>
        <end position="285"/>
    </location>
</feature>
<protein>
    <submittedName>
        <fullName evidence="2">1,4-dihydroxy-2-naphthoate octaprenyltransferase</fullName>
    </submittedName>
</protein>
<feature type="transmembrane region" description="Helical" evidence="1">
    <location>
        <begin position="36"/>
        <end position="55"/>
    </location>
</feature>
<dbReference type="RefSeq" id="WP_090257051.1">
    <property type="nucleotide sequence ID" value="NZ_FOIR01000001.1"/>
</dbReference>
<organism evidence="2 3">
    <name type="scientific">Roseivirga pacifica</name>
    <dbReference type="NCBI Taxonomy" id="1267423"/>
    <lineage>
        <taxon>Bacteria</taxon>
        <taxon>Pseudomonadati</taxon>
        <taxon>Bacteroidota</taxon>
        <taxon>Cytophagia</taxon>
        <taxon>Cytophagales</taxon>
        <taxon>Roseivirgaceae</taxon>
        <taxon>Roseivirga</taxon>
    </lineage>
</organism>
<dbReference type="AlphaFoldDB" id="A0A1I0MWP7"/>
<sequence length="298" mass="34069">MQKATFWSYFRLPFSYFLVPAFMFGVVLSPNNRVAQMLWLFVILHFFIYPASNAYHNYFNPKDGRLSSAKPPRQIYFISLFLDIMGIALALVCFPGNYTLALMLFAYVVASRAYSHPIIHLKSVPILNWVIVSFFQGAWIVWMVYISLAGEGFGAVADQRVFLPGMLATLILLATFPITQVHHHVQDFEKADFAISKWLGLRGTFVFAGIVYKVAAAGFSFFLKHYYSMNHAIVFMVLISPAFMYYSWWCFKALRNKSNASYANSLRLNLLAATCFGLFFMVLFLEESTAFELPQLVP</sequence>
<feature type="transmembrane region" description="Helical" evidence="1">
    <location>
        <begin position="98"/>
        <end position="114"/>
    </location>
</feature>
<reference evidence="3" key="1">
    <citation type="submission" date="2016-10" db="EMBL/GenBank/DDBJ databases">
        <authorList>
            <person name="Varghese N."/>
            <person name="Submissions S."/>
        </authorList>
    </citation>
    <scope>NUCLEOTIDE SEQUENCE [LARGE SCALE GENOMIC DNA]</scope>
    <source>
        <strain evidence="3">CGMCC 1.12402</strain>
    </source>
</reference>
<name>A0A1I0MWP7_9BACT</name>
<feature type="transmembrane region" description="Helical" evidence="1">
    <location>
        <begin position="126"/>
        <end position="149"/>
    </location>
</feature>
<gene>
    <name evidence="2" type="ORF">SAMN05216290_0764</name>
</gene>
<dbReference type="GeneID" id="99985503"/>
<feature type="transmembrane region" description="Helical" evidence="1">
    <location>
        <begin position="12"/>
        <end position="30"/>
    </location>
</feature>
<feature type="transmembrane region" description="Helical" evidence="1">
    <location>
        <begin position="75"/>
        <end position="92"/>
    </location>
</feature>
<feature type="transmembrane region" description="Helical" evidence="1">
    <location>
        <begin position="229"/>
        <end position="248"/>
    </location>
</feature>
<evidence type="ECO:0000313" key="3">
    <source>
        <dbReference type="Proteomes" id="UP000199437"/>
    </source>
</evidence>
<feature type="transmembrane region" description="Helical" evidence="1">
    <location>
        <begin position="161"/>
        <end position="178"/>
    </location>
</feature>
<evidence type="ECO:0000313" key="2">
    <source>
        <dbReference type="EMBL" id="SEV93217.1"/>
    </source>
</evidence>
<keyword evidence="1" id="KW-0472">Membrane</keyword>
<proteinExistence type="predicted"/>
<dbReference type="GO" id="GO:0016740">
    <property type="term" value="F:transferase activity"/>
    <property type="evidence" value="ECO:0007669"/>
    <property type="project" value="UniProtKB-KW"/>
</dbReference>
<keyword evidence="2" id="KW-0808">Transferase</keyword>
<keyword evidence="1" id="KW-1133">Transmembrane helix</keyword>